<evidence type="ECO:0000313" key="3">
    <source>
        <dbReference type="Proteomes" id="UP000001568"/>
    </source>
</evidence>
<feature type="compositionally biased region" description="Basic and acidic residues" evidence="1">
    <location>
        <begin position="177"/>
        <end position="186"/>
    </location>
</feature>
<feature type="compositionally biased region" description="Basic and acidic residues" evidence="1">
    <location>
        <begin position="76"/>
        <end position="107"/>
    </location>
</feature>
<gene>
    <name evidence="2" type="ORF">OSTLU_16557</name>
</gene>
<protein>
    <submittedName>
        <fullName evidence="2">Uncharacterized protein</fullName>
    </submittedName>
</protein>
<dbReference type="Proteomes" id="UP000001568">
    <property type="component" value="Chromosome 8"/>
</dbReference>
<dbReference type="RefSeq" id="XP_001419208.1">
    <property type="nucleotide sequence ID" value="XM_001419171.1"/>
</dbReference>
<feature type="compositionally biased region" description="Acidic residues" evidence="1">
    <location>
        <begin position="133"/>
        <end position="158"/>
    </location>
</feature>
<keyword evidence="3" id="KW-1185">Reference proteome</keyword>
<accession>A4S1U2</accession>
<sequence length="186" mass="20284">MRRAFTLEDLKVTDERIVPREILEAAFGARANAPNGKGKKRAANDASASGGDKKRGKANEDGERDDQGATASTKQRKGDISRLERLARLEESSAAKELDGDAVEGKSRGRLQSRASDRQRRARSPSKNARAGDEDDDEADEDAVDRAADDDDELDSDDDYARAAGFDDDDGYDDDIADHADTEAFY</sequence>
<reference evidence="2 3" key="1">
    <citation type="journal article" date="2007" name="Proc. Natl. Acad. Sci. U.S.A.">
        <title>The tiny eukaryote Ostreococcus provides genomic insights into the paradox of plankton speciation.</title>
        <authorList>
            <person name="Palenik B."/>
            <person name="Grimwood J."/>
            <person name="Aerts A."/>
            <person name="Rouze P."/>
            <person name="Salamov A."/>
            <person name="Putnam N."/>
            <person name="Dupont C."/>
            <person name="Jorgensen R."/>
            <person name="Derelle E."/>
            <person name="Rombauts S."/>
            <person name="Zhou K."/>
            <person name="Otillar R."/>
            <person name="Merchant S.S."/>
            <person name="Podell S."/>
            <person name="Gaasterland T."/>
            <person name="Napoli C."/>
            <person name="Gendler K."/>
            <person name="Manuell A."/>
            <person name="Tai V."/>
            <person name="Vallon O."/>
            <person name="Piganeau G."/>
            <person name="Jancek S."/>
            <person name="Heijde M."/>
            <person name="Jabbari K."/>
            <person name="Bowler C."/>
            <person name="Lohr M."/>
            <person name="Robbens S."/>
            <person name="Werner G."/>
            <person name="Dubchak I."/>
            <person name="Pazour G.J."/>
            <person name="Ren Q."/>
            <person name="Paulsen I."/>
            <person name="Delwiche C."/>
            <person name="Schmutz J."/>
            <person name="Rokhsar D."/>
            <person name="Van de Peer Y."/>
            <person name="Moreau H."/>
            <person name="Grigoriev I.V."/>
        </authorList>
    </citation>
    <scope>NUCLEOTIDE SEQUENCE [LARGE SCALE GENOMIC DNA]</scope>
    <source>
        <strain evidence="2 3">CCE9901</strain>
    </source>
</reference>
<evidence type="ECO:0000256" key="1">
    <source>
        <dbReference type="SAM" id="MobiDB-lite"/>
    </source>
</evidence>
<organism evidence="2 3">
    <name type="scientific">Ostreococcus lucimarinus (strain CCE9901)</name>
    <dbReference type="NCBI Taxonomy" id="436017"/>
    <lineage>
        <taxon>Eukaryota</taxon>
        <taxon>Viridiplantae</taxon>
        <taxon>Chlorophyta</taxon>
        <taxon>Mamiellophyceae</taxon>
        <taxon>Mamiellales</taxon>
        <taxon>Bathycoccaceae</taxon>
        <taxon>Ostreococcus</taxon>
    </lineage>
</organism>
<dbReference type="Gramene" id="ABO97501">
    <property type="protein sequence ID" value="ABO97501"/>
    <property type="gene ID" value="OSTLU_16557"/>
</dbReference>
<feature type="compositionally biased region" description="Acidic residues" evidence="1">
    <location>
        <begin position="166"/>
        <end position="176"/>
    </location>
</feature>
<dbReference type="AlphaFoldDB" id="A4S1U2"/>
<name>A4S1U2_OSTLU</name>
<dbReference type="OMA" id="IANAMMN"/>
<evidence type="ECO:0000313" key="2">
    <source>
        <dbReference type="EMBL" id="ABO97501.1"/>
    </source>
</evidence>
<dbReference type="KEGG" id="olu:OSTLU_16557"/>
<dbReference type="HOGENOM" id="CLU_1456763_0_0_1"/>
<dbReference type="GeneID" id="5003123"/>
<dbReference type="EMBL" id="CP000588">
    <property type="protein sequence ID" value="ABO97501.1"/>
    <property type="molecule type" value="Genomic_DNA"/>
</dbReference>
<proteinExistence type="predicted"/>
<feature type="region of interest" description="Disordered" evidence="1">
    <location>
        <begin position="27"/>
        <end position="186"/>
    </location>
</feature>
<feature type="compositionally biased region" description="Basic and acidic residues" evidence="1">
    <location>
        <begin position="51"/>
        <end position="67"/>
    </location>
</feature>